<name>A0A926XVD8_9BACT</name>
<dbReference type="AlphaFoldDB" id="A0A926XVD8"/>
<gene>
    <name evidence="1" type="ORF">IC229_10935</name>
</gene>
<comment type="caution">
    <text evidence="1">The sequence shown here is derived from an EMBL/GenBank/DDBJ whole genome shotgun (WGS) entry which is preliminary data.</text>
</comment>
<dbReference type="RefSeq" id="WP_190887005.1">
    <property type="nucleotide sequence ID" value="NZ_JACWZY010000007.1"/>
</dbReference>
<dbReference type="Proteomes" id="UP000598820">
    <property type="component" value="Unassembled WGS sequence"/>
</dbReference>
<dbReference type="EMBL" id="JACWZY010000007">
    <property type="protein sequence ID" value="MBD2701152.1"/>
    <property type="molecule type" value="Genomic_DNA"/>
</dbReference>
<proteinExistence type="predicted"/>
<accession>A0A926XVD8</accession>
<evidence type="ECO:0000313" key="2">
    <source>
        <dbReference type="Proteomes" id="UP000598820"/>
    </source>
</evidence>
<protein>
    <submittedName>
        <fullName evidence="1">Glycosyltransferase family 2 protein</fullName>
    </submittedName>
</protein>
<dbReference type="SUPFAM" id="SSF53448">
    <property type="entry name" value="Nucleotide-diphospho-sugar transferases"/>
    <property type="match status" value="1"/>
</dbReference>
<keyword evidence="2" id="KW-1185">Reference proteome</keyword>
<sequence>MKVAGFSFIRNAVLFDYPIVEAITSVLPLCDEFVVAVGESDDDTLQLIQSIPSDKIRIIHTVWDQSAQSHAGGRVLAQETDKALAAVSADADWAFYIQGDEVLHEDSIPVVREAMQTYQNDKNVEGLLFNYVHFYGSYSYVGDSRRWYRREIRVIRNTGNVASYKDAQGFRTRDNQKLKIKLIDAYIYHYGWVKPPETQKKRLRYANRFWHRADTIEQAHQSLETFDYSGIDSLAPFTGKHPAVMQPRVDRQNWQFSFDTRQKKYSPRVRFLTFIEKLTGWRIGEYKNYKMA</sequence>
<dbReference type="Gene3D" id="3.90.550.10">
    <property type="entry name" value="Spore Coat Polysaccharide Biosynthesis Protein SpsA, Chain A"/>
    <property type="match status" value="1"/>
</dbReference>
<dbReference type="InterPro" id="IPR029044">
    <property type="entry name" value="Nucleotide-diphossugar_trans"/>
</dbReference>
<evidence type="ECO:0000313" key="1">
    <source>
        <dbReference type="EMBL" id="MBD2701152.1"/>
    </source>
</evidence>
<reference evidence="1" key="1">
    <citation type="submission" date="2020-09" db="EMBL/GenBank/DDBJ databases">
        <authorList>
            <person name="Kim M.K."/>
        </authorList>
    </citation>
    <scope>NUCLEOTIDE SEQUENCE</scope>
    <source>
        <strain evidence="1">BT702</strain>
    </source>
</reference>
<organism evidence="1 2">
    <name type="scientific">Spirosoma profusum</name>
    <dbReference type="NCBI Taxonomy" id="2771354"/>
    <lineage>
        <taxon>Bacteria</taxon>
        <taxon>Pseudomonadati</taxon>
        <taxon>Bacteroidota</taxon>
        <taxon>Cytophagia</taxon>
        <taxon>Cytophagales</taxon>
        <taxon>Cytophagaceae</taxon>
        <taxon>Spirosoma</taxon>
    </lineage>
</organism>